<name>A0AAE1JR16_9FABA</name>
<dbReference type="PANTHER" id="PTHR33257">
    <property type="entry name" value="OS05G0165500 PROTEIN"/>
    <property type="match status" value="1"/>
</dbReference>
<keyword evidence="2" id="KW-1185">Reference proteome</keyword>
<dbReference type="Proteomes" id="UP001293593">
    <property type="component" value="Unassembled WGS sequence"/>
</dbReference>
<evidence type="ECO:0000313" key="1">
    <source>
        <dbReference type="EMBL" id="KAK4257689.1"/>
    </source>
</evidence>
<comment type="caution">
    <text evidence="1">The sequence shown here is derived from an EMBL/GenBank/DDBJ whole genome shotgun (WGS) entry which is preliminary data.</text>
</comment>
<evidence type="ECO:0000313" key="2">
    <source>
        <dbReference type="Proteomes" id="UP001293593"/>
    </source>
</evidence>
<dbReference type="PANTHER" id="PTHR33257:SF6">
    <property type="entry name" value="OXYSTEROL-BINDING 4B-LIKE PROTEIN"/>
    <property type="match status" value="1"/>
</dbReference>
<gene>
    <name evidence="1" type="ORF">QN277_007247</name>
</gene>
<accession>A0AAE1JR16</accession>
<dbReference type="EMBL" id="JAWXYG010000012">
    <property type="protein sequence ID" value="KAK4257689.1"/>
    <property type="molecule type" value="Genomic_DNA"/>
</dbReference>
<sequence>MDFEKDQKQLMKINVLGRNSSVGCSSRIFYYYASGEGVPFNWEMKPGIAKDPPKEELPPLSPPPALVSSGLPKPCFHENPDLYYSTVWSRLRHSLWKRITRKGNNRRRLSLPECPKNDDQHVKDLDVFETFLECNSDFESFTSPRGSSCSSSSSSSSSPCPPAMQATTSGSCSAGEAYGRPFSCIPIYFAKTLIPIMKRG</sequence>
<proteinExistence type="predicted"/>
<protein>
    <submittedName>
        <fullName evidence="1">Uncharacterized protein</fullName>
    </submittedName>
</protein>
<dbReference type="AlphaFoldDB" id="A0AAE1JR16"/>
<organism evidence="1 2">
    <name type="scientific">Acacia crassicarpa</name>
    <name type="common">northern wattle</name>
    <dbReference type="NCBI Taxonomy" id="499986"/>
    <lineage>
        <taxon>Eukaryota</taxon>
        <taxon>Viridiplantae</taxon>
        <taxon>Streptophyta</taxon>
        <taxon>Embryophyta</taxon>
        <taxon>Tracheophyta</taxon>
        <taxon>Spermatophyta</taxon>
        <taxon>Magnoliopsida</taxon>
        <taxon>eudicotyledons</taxon>
        <taxon>Gunneridae</taxon>
        <taxon>Pentapetalae</taxon>
        <taxon>rosids</taxon>
        <taxon>fabids</taxon>
        <taxon>Fabales</taxon>
        <taxon>Fabaceae</taxon>
        <taxon>Caesalpinioideae</taxon>
        <taxon>mimosoid clade</taxon>
        <taxon>Acacieae</taxon>
        <taxon>Acacia</taxon>
    </lineage>
</organism>
<reference evidence="1" key="1">
    <citation type="submission" date="2023-10" db="EMBL/GenBank/DDBJ databases">
        <title>Chromosome-level genome of the transformable northern wattle, Acacia crassicarpa.</title>
        <authorList>
            <person name="Massaro I."/>
            <person name="Sinha N.R."/>
            <person name="Poethig S."/>
            <person name="Leichty A.R."/>
        </authorList>
    </citation>
    <scope>NUCLEOTIDE SEQUENCE</scope>
    <source>
        <strain evidence="1">Acra3RX</strain>
        <tissue evidence="1">Leaf</tissue>
    </source>
</reference>